<dbReference type="InterPro" id="IPR022488">
    <property type="entry name" value="PPK2-related"/>
</dbReference>
<evidence type="ECO:0000313" key="4">
    <source>
        <dbReference type="EMBL" id="RZS55152.1"/>
    </source>
</evidence>
<name>A0A4Q7LLU8_9MICO</name>
<keyword evidence="5" id="KW-1185">Reference proteome</keyword>
<dbReference type="NCBIfam" id="TIGR03709">
    <property type="entry name" value="PPK2_rel_1"/>
    <property type="match status" value="1"/>
</dbReference>
<dbReference type="PIRSF" id="PIRSF028756">
    <property type="entry name" value="PPK2_prd"/>
    <property type="match status" value="1"/>
</dbReference>
<dbReference type="InterPro" id="IPR022300">
    <property type="entry name" value="PPK2-rel_1"/>
</dbReference>
<evidence type="ECO:0000259" key="3">
    <source>
        <dbReference type="Pfam" id="PF03976"/>
    </source>
</evidence>
<dbReference type="OrthoDB" id="9775224at2"/>
<dbReference type="EMBL" id="SGWW01000004">
    <property type="protein sequence ID" value="RZS55152.1"/>
    <property type="molecule type" value="Genomic_DNA"/>
</dbReference>
<evidence type="ECO:0000313" key="5">
    <source>
        <dbReference type="Proteomes" id="UP000293519"/>
    </source>
</evidence>
<dbReference type="AlphaFoldDB" id="A0A4Q7LLU8"/>
<dbReference type="Proteomes" id="UP000293519">
    <property type="component" value="Unassembled WGS sequence"/>
</dbReference>
<dbReference type="RefSeq" id="WP_130485933.1">
    <property type="nucleotide sequence ID" value="NZ_SGWW01000004.1"/>
</dbReference>
<dbReference type="GO" id="GO:0008976">
    <property type="term" value="F:polyphosphate kinase activity"/>
    <property type="evidence" value="ECO:0007669"/>
    <property type="project" value="InterPro"/>
</dbReference>
<protein>
    <submittedName>
        <fullName evidence="4">PPK2 family polyphosphate:nucleotide phosphotransferase</fullName>
    </submittedName>
</protein>
<keyword evidence="1 4" id="KW-0808">Transferase</keyword>
<evidence type="ECO:0000256" key="2">
    <source>
        <dbReference type="ARBA" id="ARBA00022777"/>
    </source>
</evidence>
<accession>A0A4Q7LLU8</accession>
<sequence>MIELLRADALTRLADRDPNATPGFDGDKAAGQEALAAGVDHLSALQERLFAASTAGERRRVLLVLQGMDSAGKGGIVRHVVGSVDPQGVHLATFKRPTAHELSHHFLWRIERELPPVGRIGVFDRSHYEDVLIGRVRQLAPADEIEQRYADIVEFERRLVRTGISVVKVMLHVSHDEQQARLAERLNRPDKHWKYNPGDVDERMLWPDYQRAYETAIQRTSIDEAPWYIVPANRKWFARLAVQSLLTDALERIDPQWPAATYDVEAEKARLAQS</sequence>
<feature type="domain" description="Polyphosphate kinase-2-related" evidence="3">
    <location>
        <begin position="28"/>
        <end position="254"/>
    </location>
</feature>
<dbReference type="PANTHER" id="PTHR34383">
    <property type="entry name" value="POLYPHOSPHATE:AMP PHOSPHOTRANSFERASE-RELATED"/>
    <property type="match status" value="1"/>
</dbReference>
<keyword evidence="2" id="KW-0418">Kinase</keyword>
<dbReference type="GO" id="GO:0006797">
    <property type="term" value="P:polyphosphate metabolic process"/>
    <property type="evidence" value="ECO:0007669"/>
    <property type="project" value="InterPro"/>
</dbReference>
<dbReference type="InterPro" id="IPR027417">
    <property type="entry name" value="P-loop_NTPase"/>
</dbReference>
<gene>
    <name evidence="4" type="ORF">EV141_2141</name>
</gene>
<dbReference type="Gene3D" id="3.40.50.300">
    <property type="entry name" value="P-loop containing nucleotide triphosphate hydrolases"/>
    <property type="match status" value="1"/>
</dbReference>
<dbReference type="PANTHER" id="PTHR34383:SF3">
    <property type="entry name" value="POLYPHOSPHATE:AMP PHOSPHOTRANSFERASE"/>
    <property type="match status" value="1"/>
</dbReference>
<dbReference type="SUPFAM" id="SSF52540">
    <property type="entry name" value="P-loop containing nucleoside triphosphate hydrolases"/>
    <property type="match status" value="1"/>
</dbReference>
<reference evidence="4 5" key="1">
    <citation type="journal article" date="2015" name="Stand. Genomic Sci.">
        <title>Genomic Encyclopedia of Bacterial and Archaeal Type Strains, Phase III: the genomes of soil and plant-associated and newly described type strains.</title>
        <authorList>
            <person name="Whitman W.B."/>
            <person name="Woyke T."/>
            <person name="Klenk H.P."/>
            <person name="Zhou Y."/>
            <person name="Lilburn T.G."/>
            <person name="Beck B.J."/>
            <person name="De Vos P."/>
            <person name="Vandamme P."/>
            <person name="Eisen J.A."/>
            <person name="Garrity G."/>
            <person name="Hugenholtz P."/>
            <person name="Kyrpides N.C."/>
        </authorList>
    </citation>
    <scope>NUCLEOTIDE SEQUENCE [LARGE SCALE GENOMIC DNA]</scope>
    <source>
        <strain evidence="4 5">CV2</strain>
    </source>
</reference>
<organism evidence="4 5">
    <name type="scientific">Microcella putealis</name>
    <dbReference type="NCBI Taxonomy" id="337005"/>
    <lineage>
        <taxon>Bacteria</taxon>
        <taxon>Bacillati</taxon>
        <taxon>Actinomycetota</taxon>
        <taxon>Actinomycetes</taxon>
        <taxon>Micrococcales</taxon>
        <taxon>Microbacteriaceae</taxon>
        <taxon>Microcella</taxon>
    </lineage>
</organism>
<evidence type="ECO:0000256" key="1">
    <source>
        <dbReference type="ARBA" id="ARBA00022679"/>
    </source>
</evidence>
<comment type="caution">
    <text evidence="4">The sequence shown here is derived from an EMBL/GenBank/DDBJ whole genome shotgun (WGS) entry which is preliminary data.</text>
</comment>
<dbReference type="Pfam" id="PF03976">
    <property type="entry name" value="PPK2"/>
    <property type="match status" value="1"/>
</dbReference>
<dbReference type="InterPro" id="IPR016898">
    <property type="entry name" value="Polyphosphate_phosphotransfera"/>
</dbReference>
<proteinExistence type="predicted"/>